<accession>A0A2K8Z9X1</accession>
<protein>
    <submittedName>
        <fullName evidence="1">Uncharacterized protein</fullName>
    </submittedName>
</protein>
<dbReference type="AlphaFoldDB" id="A0A2K8Z9X1"/>
<evidence type="ECO:0000313" key="2">
    <source>
        <dbReference type="Proteomes" id="UP000232883"/>
    </source>
</evidence>
<name>A0A2K8Z9X1_9BACT</name>
<evidence type="ECO:0000313" key="1">
    <source>
        <dbReference type="EMBL" id="AUD06662.1"/>
    </source>
</evidence>
<dbReference type="EMBL" id="CP025096">
    <property type="protein sequence ID" value="AUD06662.1"/>
    <property type="molecule type" value="Genomic_DNA"/>
</dbReference>
<keyword evidence="2" id="KW-1185">Reference proteome</keyword>
<dbReference type="OrthoDB" id="5525501at2"/>
<dbReference type="KEGG" id="spir:CWM47_35340"/>
<sequence length="238" mass="26954">MDPYYLGGYFLIKNKLFGWSPETNGIVQTCSGCINTHVFEYWCWSPANDRLTETEKTALGLDARIIREIQAWTVKKYNEGKIRWGDAFSDLETIQEFKNLFFANRDDLYTQAIYLSELDAQSLIADFDHEEVKGGRFGIWKNLSEKIREVPNSAEELLGYDLVGVDTGGSFHSFHCHGIGKQLAGRFGLTLNQHGLFNHIPDPQAIRAYLNCGTAPVEPVPWYVAKTKRLKTAGILPI</sequence>
<gene>
    <name evidence="1" type="ORF">CWM47_35340</name>
</gene>
<proteinExistence type="predicted"/>
<reference evidence="1 2" key="1">
    <citation type="submission" date="2017-11" db="EMBL/GenBank/DDBJ databases">
        <title>Taxonomic description and genome sequences of Spirosoma HA7 sp. nov., isolated from pollen microhabitat of Corylus avellana.</title>
        <authorList>
            <person name="Ambika Manirajan B."/>
            <person name="Suarez C."/>
            <person name="Ratering S."/>
            <person name="Geissler-Plaum R."/>
            <person name="Cardinale M."/>
            <person name="Sylvia S."/>
        </authorList>
    </citation>
    <scope>NUCLEOTIDE SEQUENCE [LARGE SCALE GENOMIC DNA]</scope>
    <source>
        <strain evidence="1 2">HA7</strain>
    </source>
</reference>
<dbReference type="Proteomes" id="UP000232883">
    <property type="component" value="Chromosome"/>
</dbReference>
<dbReference type="RefSeq" id="WP_100993199.1">
    <property type="nucleotide sequence ID" value="NZ_CP025096.1"/>
</dbReference>
<organism evidence="1 2">
    <name type="scientific">Spirosoma pollinicola</name>
    <dbReference type="NCBI Taxonomy" id="2057025"/>
    <lineage>
        <taxon>Bacteria</taxon>
        <taxon>Pseudomonadati</taxon>
        <taxon>Bacteroidota</taxon>
        <taxon>Cytophagia</taxon>
        <taxon>Cytophagales</taxon>
        <taxon>Cytophagaceae</taxon>
        <taxon>Spirosoma</taxon>
    </lineage>
</organism>